<organism evidence="8 9">
    <name type="scientific">Nitrospira lenta</name>
    <dbReference type="NCBI Taxonomy" id="1436998"/>
    <lineage>
        <taxon>Bacteria</taxon>
        <taxon>Pseudomonadati</taxon>
        <taxon>Nitrospirota</taxon>
        <taxon>Nitrospiria</taxon>
        <taxon>Nitrospirales</taxon>
        <taxon>Nitrospiraceae</taxon>
        <taxon>Nitrospira</taxon>
    </lineage>
</organism>
<dbReference type="InParanoid" id="A0A330L9F1"/>
<proteinExistence type="predicted"/>
<keyword evidence="4 7" id="KW-0812">Transmembrane</keyword>
<name>A0A330L9F1_9BACT</name>
<dbReference type="OrthoDB" id="9766690at2"/>
<dbReference type="SUPFAM" id="SSF118215">
    <property type="entry name" value="Proton glutamate symport protein"/>
    <property type="match status" value="1"/>
</dbReference>
<evidence type="ECO:0000313" key="8">
    <source>
        <dbReference type="EMBL" id="SPP66639.1"/>
    </source>
</evidence>
<keyword evidence="6 7" id="KW-0472">Membrane</keyword>
<dbReference type="InterPro" id="IPR036458">
    <property type="entry name" value="Na:dicarbo_symporter_sf"/>
</dbReference>
<feature type="transmembrane region" description="Helical" evidence="7">
    <location>
        <begin position="83"/>
        <end position="105"/>
    </location>
</feature>
<reference evidence="9" key="1">
    <citation type="submission" date="2018-04" db="EMBL/GenBank/DDBJ databases">
        <authorList>
            <person name="Lucker S."/>
            <person name="Sakoula D."/>
        </authorList>
    </citation>
    <scope>NUCLEOTIDE SEQUENCE [LARGE SCALE GENOMIC DNA]</scope>
</reference>
<dbReference type="Proteomes" id="UP000248168">
    <property type="component" value="Unassembled WGS sequence"/>
</dbReference>
<evidence type="ECO:0000256" key="7">
    <source>
        <dbReference type="SAM" id="Phobius"/>
    </source>
</evidence>
<sequence length="451" mass="47333">MHTSSRGMPPLYTQVLIAVVAGAFLGATFGQEPYLGGLRNEQLGKLGLFVVTLLKTLAIPLIFFAILDALIRTSIPLRQGGKLLVICVVNVSVAMTIGLAIMNLWQPGLAWRGHVDELLHLVPGTTLSSSALANVQAGSQSPIEYLASYIPRTIADPFSSNNIIGVVLLALILGATLRYLHGRSSQAGGAVQAVVGIIERIYGWLVQILGWIILVVPLAVFGVVAQVVGKSGVGVFSVLWIFLVAMLAGLAIHSFIYYPLVAWLLGKKSPRIYIGQGADAIMTAVSCNSSLATVPVTLRCLERMNVSPQSARLAACVGTNLNNDGITLYEAMAALFLAQALGYDLPMAKQILIVLASIIAGAGVAGIPEAGLIVLPLVLAAAGLPDHVIIAAIPLIMTVDWIIARARSGVNVMSDMLVAILLDAGQATPVTTPVMVQPQSKSISSKESQAS</sequence>
<keyword evidence="2" id="KW-0813">Transport</keyword>
<dbReference type="GO" id="GO:0005886">
    <property type="term" value="C:plasma membrane"/>
    <property type="evidence" value="ECO:0007669"/>
    <property type="project" value="UniProtKB-SubCell"/>
</dbReference>
<comment type="subcellular location">
    <subcellularLocation>
        <location evidence="1">Cell membrane</location>
        <topology evidence="1">Multi-pass membrane protein</topology>
    </subcellularLocation>
</comment>
<feature type="transmembrane region" description="Helical" evidence="7">
    <location>
        <begin position="240"/>
        <end position="265"/>
    </location>
</feature>
<gene>
    <name evidence="8" type="ORF">NITLEN_80063</name>
</gene>
<evidence type="ECO:0000256" key="1">
    <source>
        <dbReference type="ARBA" id="ARBA00004651"/>
    </source>
</evidence>
<evidence type="ECO:0000313" key="9">
    <source>
        <dbReference type="Proteomes" id="UP000248168"/>
    </source>
</evidence>
<evidence type="ECO:0000256" key="6">
    <source>
        <dbReference type="ARBA" id="ARBA00023136"/>
    </source>
</evidence>
<feature type="transmembrane region" description="Helical" evidence="7">
    <location>
        <begin position="201"/>
        <end position="228"/>
    </location>
</feature>
<evidence type="ECO:0000256" key="5">
    <source>
        <dbReference type="ARBA" id="ARBA00022989"/>
    </source>
</evidence>
<dbReference type="PRINTS" id="PR00173">
    <property type="entry name" value="EDTRNSPORT"/>
</dbReference>
<dbReference type="Gene3D" id="1.10.3860.10">
    <property type="entry name" value="Sodium:dicarboxylate symporter"/>
    <property type="match status" value="1"/>
</dbReference>
<keyword evidence="3" id="KW-1003">Cell membrane</keyword>
<keyword evidence="5 7" id="KW-1133">Transmembrane helix</keyword>
<dbReference type="PANTHER" id="PTHR42865:SF7">
    <property type="entry name" value="PROTON_GLUTAMATE-ASPARTATE SYMPORTER"/>
    <property type="match status" value="1"/>
</dbReference>
<feature type="transmembrane region" description="Helical" evidence="7">
    <location>
        <begin position="351"/>
        <end position="381"/>
    </location>
</feature>
<dbReference type="PANTHER" id="PTHR42865">
    <property type="entry name" value="PROTON/GLUTAMATE-ASPARTATE SYMPORTER"/>
    <property type="match status" value="1"/>
</dbReference>
<keyword evidence="9" id="KW-1185">Reference proteome</keyword>
<dbReference type="AlphaFoldDB" id="A0A330L9F1"/>
<dbReference type="InterPro" id="IPR001991">
    <property type="entry name" value="Na-dicarboxylate_symporter"/>
</dbReference>
<protein>
    <submittedName>
        <fullName evidence="8">Putative C4-dicarboxylate transport protein</fullName>
    </submittedName>
</protein>
<evidence type="ECO:0000256" key="3">
    <source>
        <dbReference type="ARBA" id="ARBA00022475"/>
    </source>
</evidence>
<dbReference type="RefSeq" id="WP_121990781.1">
    <property type="nucleotide sequence ID" value="NZ_OUNR01000021.1"/>
</dbReference>
<feature type="transmembrane region" description="Helical" evidence="7">
    <location>
        <begin position="387"/>
        <end position="404"/>
    </location>
</feature>
<dbReference type="Pfam" id="PF00375">
    <property type="entry name" value="SDF"/>
    <property type="match status" value="1"/>
</dbReference>
<dbReference type="EMBL" id="OUNR01000021">
    <property type="protein sequence ID" value="SPP66639.1"/>
    <property type="molecule type" value="Genomic_DNA"/>
</dbReference>
<feature type="transmembrane region" description="Helical" evidence="7">
    <location>
        <begin position="163"/>
        <end position="180"/>
    </location>
</feature>
<feature type="transmembrane region" description="Helical" evidence="7">
    <location>
        <begin position="46"/>
        <end position="71"/>
    </location>
</feature>
<dbReference type="FunCoup" id="A0A330L9F1">
    <property type="interactions" value="208"/>
</dbReference>
<evidence type="ECO:0000256" key="4">
    <source>
        <dbReference type="ARBA" id="ARBA00022692"/>
    </source>
</evidence>
<accession>A0A330L9F1</accession>
<dbReference type="GO" id="GO:0015293">
    <property type="term" value="F:symporter activity"/>
    <property type="evidence" value="ECO:0007669"/>
    <property type="project" value="UniProtKB-KW"/>
</dbReference>
<evidence type="ECO:0000256" key="2">
    <source>
        <dbReference type="ARBA" id="ARBA00022448"/>
    </source>
</evidence>